<feature type="compositionally biased region" description="Polar residues" evidence="1">
    <location>
        <begin position="1"/>
        <end position="12"/>
    </location>
</feature>
<dbReference type="GO" id="GO:0003779">
    <property type="term" value="F:actin binding"/>
    <property type="evidence" value="ECO:0007669"/>
    <property type="project" value="InterPro"/>
</dbReference>
<evidence type="ECO:0000259" key="2">
    <source>
        <dbReference type="PROSITE" id="PS51082"/>
    </source>
</evidence>
<feature type="domain" description="WH2" evidence="2">
    <location>
        <begin position="284"/>
        <end position="301"/>
    </location>
</feature>
<feature type="domain" description="WH2" evidence="2">
    <location>
        <begin position="451"/>
        <end position="472"/>
    </location>
</feature>
<feature type="domain" description="WH2" evidence="2">
    <location>
        <begin position="311"/>
        <end position="328"/>
    </location>
</feature>
<dbReference type="AlphaFoldDB" id="A0A7S3B7D9"/>
<evidence type="ECO:0000256" key="1">
    <source>
        <dbReference type="SAM" id="MobiDB-lite"/>
    </source>
</evidence>
<name>A0A7S3B7D9_9EUKA</name>
<dbReference type="EMBL" id="HBHX01047888">
    <property type="protein sequence ID" value="CAE0127269.1"/>
    <property type="molecule type" value="Transcribed_RNA"/>
</dbReference>
<sequence length="482" mass="53336">MIQSPQPLQAQCSDEDMDEAQSLPRSDVATQNKLQSIQPSHQLDATTSTDCLLEEIKTGFPLKPTAARTEQVQTTNRSVHLRKHMIEAACNLKQALREEGSIESNLSVCSSARHCSSLLKEIRMVAAPKRTRIQIKHARLAAASFSPPSLPPSLQDEIRQGCKLRKTSCSASPPASPSTKAVTSTTVEWIDSLRLQAKRSIKICAYATALHRLRAAFECAKAKLQPADPLRLTVAKELADYHITTLGQPEQGASIAIEAIESVHWAQTHPRPSGMCVNTARHSPREPLLSEIKAGVPLNPTPTLKVAAQRPRGDLLREICTGVPLRSTPVRKTRRDWLKQDAKQAMRIGFREQLMARSNQLRPTRTEVKRHPVVVDSTYAAQQEQSGQVMRWPVVKAPTVLNRSDLHMAWRAEKIRVEGLFRPGYAVEAEAHPVRKPRNFKLGDDVLHHSARDALLSAIRGARSFQPGLRPVLGDGYGRSAP</sequence>
<feature type="region of interest" description="Disordered" evidence="1">
    <location>
        <begin position="1"/>
        <end position="24"/>
    </location>
</feature>
<accession>A0A7S3B7D9</accession>
<reference evidence="3" key="1">
    <citation type="submission" date="2021-01" db="EMBL/GenBank/DDBJ databases">
        <authorList>
            <person name="Corre E."/>
            <person name="Pelletier E."/>
            <person name="Niang G."/>
            <person name="Scheremetjew M."/>
            <person name="Finn R."/>
            <person name="Kale V."/>
            <person name="Holt S."/>
            <person name="Cochrane G."/>
            <person name="Meng A."/>
            <person name="Brown T."/>
            <person name="Cohen L."/>
        </authorList>
    </citation>
    <scope>NUCLEOTIDE SEQUENCE</scope>
    <source>
        <strain evidence="3">CCMP281</strain>
    </source>
</reference>
<proteinExistence type="predicted"/>
<dbReference type="PROSITE" id="PS51082">
    <property type="entry name" value="WH2"/>
    <property type="match status" value="3"/>
</dbReference>
<dbReference type="InterPro" id="IPR003124">
    <property type="entry name" value="WH2_dom"/>
</dbReference>
<dbReference type="SMART" id="SM00246">
    <property type="entry name" value="WH2"/>
    <property type="match status" value="5"/>
</dbReference>
<evidence type="ECO:0000313" key="3">
    <source>
        <dbReference type="EMBL" id="CAE0127269.1"/>
    </source>
</evidence>
<protein>
    <recommendedName>
        <fullName evidence="2">WH2 domain-containing protein</fullName>
    </recommendedName>
</protein>
<organism evidence="3">
    <name type="scientific">Haptolina ericina</name>
    <dbReference type="NCBI Taxonomy" id="156174"/>
    <lineage>
        <taxon>Eukaryota</taxon>
        <taxon>Haptista</taxon>
        <taxon>Haptophyta</taxon>
        <taxon>Prymnesiophyceae</taxon>
        <taxon>Prymnesiales</taxon>
        <taxon>Prymnesiaceae</taxon>
        <taxon>Haptolina</taxon>
    </lineage>
</organism>
<dbReference type="SUPFAM" id="SSF48445">
    <property type="entry name" value="14-3-3 protein"/>
    <property type="match status" value="1"/>
</dbReference>
<gene>
    <name evidence="3" type="ORF">HERI1096_LOCUS26523</name>
</gene>
<dbReference type="InterPro" id="IPR036815">
    <property type="entry name" value="14-3-3_dom_sf"/>
</dbReference>